<dbReference type="Pfam" id="PF07729">
    <property type="entry name" value="FCD"/>
    <property type="match status" value="1"/>
</dbReference>
<dbReference type="InterPro" id="IPR000524">
    <property type="entry name" value="Tscrpt_reg_HTH_GntR"/>
</dbReference>
<keyword evidence="6" id="KW-1185">Reference proteome</keyword>
<dbReference type="EMBL" id="JASKHM010000006">
    <property type="protein sequence ID" value="MEQ4483110.1"/>
    <property type="molecule type" value="Genomic_DNA"/>
</dbReference>
<gene>
    <name evidence="5" type="ORF">QJS35_11950</name>
</gene>
<dbReference type="InterPro" id="IPR036388">
    <property type="entry name" value="WH-like_DNA-bd_sf"/>
</dbReference>
<reference evidence="5 6" key="1">
    <citation type="journal article" date="2023" name="Genome Announc.">
        <title>Pan-Genome Analyses of the Genus Cohnella and Proposal of the Novel Species Cohnella silvisoli sp. nov., Isolated from Forest Soil.</title>
        <authorList>
            <person name="Wang C."/>
            <person name="Mao L."/>
            <person name="Bao G."/>
            <person name="Zhu H."/>
        </authorList>
    </citation>
    <scope>NUCLEOTIDE SEQUENCE [LARGE SCALE GENOMIC DNA]</scope>
    <source>
        <strain evidence="5 6">NL03-T5-1</strain>
    </source>
</reference>
<evidence type="ECO:0000256" key="1">
    <source>
        <dbReference type="ARBA" id="ARBA00023015"/>
    </source>
</evidence>
<dbReference type="SMART" id="SM00345">
    <property type="entry name" value="HTH_GNTR"/>
    <property type="match status" value="1"/>
</dbReference>
<name>A0ABV1KSM0_9BACL</name>
<comment type="caution">
    <text evidence="5">The sequence shown here is derived from an EMBL/GenBank/DDBJ whole genome shotgun (WGS) entry which is preliminary data.</text>
</comment>
<keyword evidence="2" id="KW-0238">DNA-binding</keyword>
<dbReference type="PRINTS" id="PR00035">
    <property type="entry name" value="HTHGNTR"/>
</dbReference>
<feature type="domain" description="HTH gntR-type" evidence="4">
    <location>
        <begin position="16"/>
        <end position="84"/>
    </location>
</feature>
<dbReference type="SUPFAM" id="SSF48008">
    <property type="entry name" value="GntR ligand-binding domain-like"/>
    <property type="match status" value="1"/>
</dbReference>
<dbReference type="PROSITE" id="PS50949">
    <property type="entry name" value="HTH_GNTR"/>
    <property type="match status" value="1"/>
</dbReference>
<dbReference type="PANTHER" id="PTHR43537:SF5">
    <property type="entry name" value="UXU OPERON TRANSCRIPTIONAL REGULATOR"/>
    <property type="match status" value="1"/>
</dbReference>
<evidence type="ECO:0000313" key="6">
    <source>
        <dbReference type="Proteomes" id="UP001493487"/>
    </source>
</evidence>
<proteinExistence type="predicted"/>
<dbReference type="RefSeq" id="WP_232184229.1">
    <property type="nucleotide sequence ID" value="NZ_JAIOAP010000002.1"/>
</dbReference>
<keyword evidence="1" id="KW-0805">Transcription regulation</keyword>
<dbReference type="Gene3D" id="1.20.120.530">
    <property type="entry name" value="GntR ligand-binding domain-like"/>
    <property type="match status" value="1"/>
</dbReference>
<dbReference type="InterPro" id="IPR011711">
    <property type="entry name" value="GntR_C"/>
</dbReference>
<keyword evidence="3" id="KW-0804">Transcription</keyword>
<dbReference type="InterPro" id="IPR036390">
    <property type="entry name" value="WH_DNA-bd_sf"/>
</dbReference>
<sequence length="241" mass="27294">MSERAERLNAQQLSTPSLAERTSQLILDAIVEGKIKAEESFPSQYQLTEWFGVSRTVIREATQILVSKGILNVKHGKRITIRPASHEQVTESLGLAFRRGGVSVLDVLALRKALEVESAGLAALHATDENLAEMRGKLEEMERYLLEEKGYVQADVEFHETVFTAAGQPAFELVLRSLTDYLMEIRKISFRGEQKTKQAADAHRRIYEAIEKRDEEEARRAMRVHLEETEDNLRTSLADLT</sequence>
<dbReference type="SUPFAM" id="SSF46785">
    <property type="entry name" value="Winged helix' DNA-binding domain"/>
    <property type="match status" value="1"/>
</dbReference>
<evidence type="ECO:0000259" key="4">
    <source>
        <dbReference type="PROSITE" id="PS50949"/>
    </source>
</evidence>
<protein>
    <submittedName>
        <fullName evidence="5">FadR/GntR family transcriptional regulator</fullName>
    </submittedName>
</protein>
<dbReference type="Proteomes" id="UP001493487">
    <property type="component" value="Unassembled WGS sequence"/>
</dbReference>
<dbReference type="Pfam" id="PF00392">
    <property type="entry name" value="GntR"/>
    <property type="match status" value="1"/>
</dbReference>
<evidence type="ECO:0000256" key="2">
    <source>
        <dbReference type="ARBA" id="ARBA00023125"/>
    </source>
</evidence>
<organism evidence="5 6">
    <name type="scientific">Cohnella silvisoli</name>
    <dbReference type="NCBI Taxonomy" id="2873699"/>
    <lineage>
        <taxon>Bacteria</taxon>
        <taxon>Bacillati</taxon>
        <taxon>Bacillota</taxon>
        <taxon>Bacilli</taxon>
        <taxon>Bacillales</taxon>
        <taxon>Paenibacillaceae</taxon>
        <taxon>Cohnella</taxon>
    </lineage>
</organism>
<accession>A0ABV1KSM0</accession>
<dbReference type="Gene3D" id="1.10.10.10">
    <property type="entry name" value="Winged helix-like DNA-binding domain superfamily/Winged helix DNA-binding domain"/>
    <property type="match status" value="1"/>
</dbReference>
<evidence type="ECO:0000256" key="3">
    <source>
        <dbReference type="ARBA" id="ARBA00023163"/>
    </source>
</evidence>
<evidence type="ECO:0000313" key="5">
    <source>
        <dbReference type="EMBL" id="MEQ4483110.1"/>
    </source>
</evidence>
<dbReference type="InterPro" id="IPR008920">
    <property type="entry name" value="TF_FadR/GntR_C"/>
</dbReference>
<dbReference type="PANTHER" id="PTHR43537">
    <property type="entry name" value="TRANSCRIPTIONAL REGULATOR, GNTR FAMILY"/>
    <property type="match status" value="1"/>
</dbReference>
<dbReference type="SMART" id="SM00895">
    <property type="entry name" value="FCD"/>
    <property type="match status" value="1"/>
</dbReference>